<dbReference type="Proteomes" id="UP000636956">
    <property type="component" value="Unassembled WGS sequence"/>
</dbReference>
<proteinExistence type="predicted"/>
<evidence type="ECO:0000313" key="3">
    <source>
        <dbReference type="Proteomes" id="UP000636956"/>
    </source>
</evidence>
<comment type="caution">
    <text evidence="2">The sequence shown here is derived from an EMBL/GenBank/DDBJ whole genome shotgun (WGS) entry which is preliminary data.</text>
</comment>
<organism evidence="2 3">
    <name type="scientific">Agromyces bauzanensis</name>
    <dbReference type="NCBI Taxonomy" id="1308924"/>
    <lineage>
        <taxon>Bacteria</taxon>
        <taxon>Bacillati</taxon>
        <taxon>Actinomycetota</taxon>
        <taxon>Actinomycetes</taxon>
        <taxon>Micrococcales</taxon>
        <taxon>Microbacteriaceae</taxon>
        <taxon>Agromyces</taxon>
    </lineage>
</organism>
<evidence type="ECO:0000259" key="1">
    <source>
        <dbReference type="Pfam" id="PF22513"/>
    </source>
</evidence>
<dbReference type="GO" id="GO:0006355">
    <property type="term" value="P:regulation of DNA-templated transcription"/>
    <property type="evidence" value="ECO:0007669"/>
    <property type="project" value="InterPro"/>
</dbReference>
<protein>
    <recommendedName>
        <fullName evidence="1">Antitoxin FitA-like ribbon-helix-helix domain-containing protein</fullName>
    </recommendedName>
</protein>
<reference evidence="2" key="1">
    <citation type="journal article" date="2014" name="Int. J. Syst. Evol. Microbiol.">
        <title>Complete genome sequence of Corynebacterium casei LMG S-19264T (=DSM 44701T), isolated from a smear-ripened cheese.</title>
        <authorList>
            <consortium name="US DOE Joint Genome Institute (JGI-PGF)"/>
            <person name="Walter F."/>
            <person name="Albersmeier A."/>
            <person name="Kalinowski J."/>
            <person name="Ruckert C."/>
        </authorList>
    </citation>
    <scope>NUCLEOTIDE SEQUENCE</scope>
    <source>
        <strain evidence="2">CGMCC 1.8984</strain>
    </source>
</reference>
<dbReference type="InterPro" id="IPR010985">
    <property type="entry name" value="Ribbon_hlx_hlx"/>
</dbReference>
<evidence type="ECO:0000313" key="2">
    <source>
        <dbReference type="EMBL" id="GGJ93846.1"/>
    </source>
</evidence>
<dbReference type="SUPFAM" id="SSF47598">
    <property type="entry name" value="Ribbon-helix-helix"/>
    <property type="match status" value="1"/>
</dbReference>
<dbReference type="Pfam" id="PF22513">
    <property type="entry name" value="FitA-like_RHH"/>
    <property type="match status" value="1"/>
</dbReference>
<dbReference type="InterPro" id="IPR053853">
    <property type="entry name" value="FitA-like_RHH"/>
</dbReference>
<gene>
    <name evidence="2" type="ORF">GCM10011372_35350</name>
</gene>
<reference evidence="2" key="2">
    <citation type="submission" date="2020-09" db="EMBL/GenBank/DDBJ databases">
        <authorList>
            <person name="Sun Q."/>
            <person name="Zhou Y."/>
        </authorList>
    </citation>
    <scope>NUCLEOTIDE SEQUENCE</scope>
    <source>
        <strain evidence="2">CGMCC 1.8984</strain>
    </source>
</reference>
<feature type="domain" description="Antitoxin FitA-like ribbon-helix-helix" evidence="1">
    <location>
        <begin position="16"/>
        <end position="51"/>
    </location>
</feature>
<dbReference type="AlphaFoldDB" id="A0A917UX64"/>
<keyword evidence="3" id="KW-1185">Reference proteome</keyword>
<sequence>MHFAGIRRYSERMPVNITIRSVPDDVRDELAARAKRSGRSLQEYLTAELARIASTPSPDDTLARIREHARGYPRVSTAEILDARDADRR</sequence>
<dbReference type="EMBL" id="BMMD01000037">
    <property type="protein sequence ID" value="GGJ93846.1"/>
    <property type="molecule type" value="Genomic_DNA"/>
</dbReference>
<name>A0A917UX64_9MICO</name>
<accession>A0A917UX64</accession>